<dbReference type="InterPro" id="IPR036855">
    <property type="entry name" value="Znf_CCCH_sf"/>
</dbReference>
<accession>A0ABN9VEQ7</accession>
<dbReference type="PROSITE" id="PS50103">
    <property type="entry name" value="ZF_C3H1"/>
    <property type="match status" value="1"/>
</dbReference>
<reference evidence="6" key="1">
    <citation type="submission" date="2023-10" db="EMBL/GenBank/DDBJ databases">
        <authorList>
            <person name="Chen Y."/>
            <person name="Shah S."/>
            <person name="Dougan E. K."/>
            <person name="Thang M."/>
            <person name="Chan C."/>
        </authorList>
    </citation>
    <scope>NUCLEOTIDE SEQUENCE [LARGE SCALE GENOMIC DNA]</scope>
</reference>
<dbReference type="SUPFAM" id="SSF90229">
    <property type="entry name" value="CCCH zinc finger"/>
    <property type="match status" value="1"/>
</dbReference>
<gene>
    <name evidence="6" type="ORF">PCOR1329_LOCUS57398</name>
</gene>
<feature type="zinc finger region" description="C3H1-type" evidence="4">
    <location>
        <begin position="15"/>
        <end position="42"/>
    </location>
</feature>
<evidence type="ECO:0000259" key="5">
    <source>
        <dbReference type="PROSITE" id="PS50103"/>
    </source>
</evidence>
<keyword evidence="1 4" id="KW-0479">Metal-binding</keyword>
<evidence type="ECO:0000256" key="2">
    <source>
        <dbReference type="ARBA" id="ARBA00022771"/>
    </source>
</evidence>
<protein>
    <recommendedName>
        <fullName evidence="5">C3H1-type domain-containing protein</fullName>
    </recommendedName>
</protein>
<organism evidence="6 7">
    <name type="scientific">Prorocentrum cordatum</name>
    <dbReference type="NCBI Taxonomy" id="2364126"/>
    <lineage>
        <taxon>Eukaryota</taxon>
        <taxon>Sar</taxon>
        <taxon>Alveolata</taxon>
        <taxon>Dinophyceae</taxon>
        <taxon>Prorocentrales</taxon>
        <taxon>Prorocentraceae</taxon>
        <taxon>Prorocentrum</taxon>
    </lineage>
</organism>
<evidence type="ECO:0000313" key="7">
    <source>
        <dbReference type="Proteomes" id="UP001189429"/>
    </source>
</evidence>
<comment type="caution">
    <text evidence="6">The sequence shown here is derived from an EMBL/GenBank/DDBJ whole genome shotgun (WGS) entry which is preliminary data.</text>
</comment>
<proteinExistence type="predicted"/>
<evidence type="ECO:0000256" key="3">
    <source>
        <dbReference type="ARBA" id="ARBA00022833"/>
    </source>
</evidence>
<evidence type="ECO:0000256" key="4">
    <source>
        <dbReference type="PROSITE-ProRule" id="PRU00723"/>
    </source>
</evidence>
<sequence>MQREVAAHGGGDQGRGDEGACWFWSLGKCTKGRKCKFAHMEVPQWPRPGALARRRLRTLAPWRARGCPAGGSGTLAAAGPAC</sequence>
<keyword evidence="7" id="KW-1185">Reference proteome</keyword>
<dbReference type="Proteomes" id="UP001189429">
    <property type="component" value="Unassembled WGS sequence"/>
</dbReference>
<dbReference type="EMBL" id="CAUYUJ010017091">
    <property type="protein sequence ID" value="CAK0871622.1"/>
    <property type="molecule type" value="Genomic_DNA"/>
</dbReference>
<dbReference type="Gene3D" id="4.10.1000.10">
    <property type="entry name" value="Zinc finger, CCCH-type"/>
    <property type="match status" value="1"/>
</dbReference>
<name>A0ABN9VEQ7_9DINO</name>
<evidence type="ECO:0000256" key="1">
    <source>
        <dbReference type="ARBA" id="ARBA00022723"/>
    </source>
</evidence>
<keyword evidence="2 4" id="KW-0863">Zinc-finger</keyword>
<keyword evidence="3 4" id="KW-0862">Zinc</keyword>
<feature type="domain" description="C3H1-type" evidence="5">
    <location>
        <begin position="15"/>
        <end position="42"/>
    </location>
</feature>
<dbReference type="InterPro" id="IPR000571">
    <property type="entry name" value="Znf_CCCH"/>
</dbReference>
<evidence type="ECO:0000313" key="6">
    <source>
        <dbReference type="EMBL" id="CAK0871622.1"/>
    </source>
</evidence>